<dbReference type="Proteomes" id="UP001239213">
    <property type="component" value="Unassembled WGS sequence"/>
</dbReference>
<reference evidence="1" key="1">
    <citation type="submission" date="2016-11" db="EMBL/GenBank/DDBJ databases">
        <title>The genome sequence of Colletotrichum cuscutae.</title>
        <authorList>
            <person name="Baroncelli R."/>
        </authorList>
    </citation>
    <scope>NUCLEOTIDE SEQUENCE</scope>
    <source>
        <strain evidence="1">IMI 304802</strain>
    </source>
</reference>
<keyword evidence="2" id="KW-1185">Reference proteome</keyword>
<sequence>MTFEDSREYPTKPLAIGWAEARFVGCSLGEKLAFTASSPANRWKLPLADDPTREQLDAVQGQSYAFEDLDGIIYVNYLGNGGLESGDARISSAPPLRRRPVGAGNASSWLRGLVVQGSSFAWTFSWASRGFGKSNHSRPDTSYKAGQSQQYILRALQSTQDDQQPTHKLCPWPATNLPLVPDSYLNQGEGFNRDSVPLAKRPRTTRLVPLTTGSKPPGPFKDLYQYQATRCRSNLSPFKYYLKIFLIPKSTAFEPRYPARKPMLRPDSAKALPC</sequence>
<protein>
    <submittedName>
        <fullName evidence="1">Uncharacterized protein</fullName>
    </submittedName>
</protein>
<evidence type="ECO:0000313" key="1">
    <source>
        <dbReference type="EMBL" id="KAK1484244.1"/>
    </source>
</evidence>
<proteinExistence type="predicted"/>
<name>A0AAI9VEK7_9PEZI</name>
<dbReference type="AlphaFoldDB" id="A0AAI9VEK7"/>
<accession>A0AAI9VEK7</accession>
<comment type="caution">
    <text evidence="1">The sequence shown here is derived from an EMBL/GenBank/DDBJ whole genome shotgun (WGS) entry which is preliminary data.</text>
</comment>
<evidence type="ECO:0000313" key="2">
    <source>
        <dbReference type="Proteomes" id="UP001239213"/>
    </source>
</evidence>
<dbReference type="EMBL" id="MPDP01000079">
    <property type="protein sequence ID" value="KAK1484244.1"/>
    <property type="molecule type" value="Genomic_DNA"/>
</dbReference>
<gene>
    <name evidence="1" type="ORF">CCUS01_03956</name>
</gene>
<organism evidence="1 2">
    <name type="scientific">Colletotrichum cuscutae</name>
    <dbReference type="NCBI Taxonomy" id="1209917"/>
    <lineage>
        <taxon>Eukaryota</taxon>
        <taxon>Fungi</taxon>
        <taxon>Dikarya</taxon>
        <taxon>Ascomycota</taxon>
        <taxon>Pezizomycotina</taxon>
        <taxon>Sordariomycetes</taxon>
        <taxon>Hypocreomycetidae</taxon>
        <taxon>Glomerellales</taxon>
        <taxon>Glomerellaceae</taxon>
        <taxon>Colletotrichum</taxon>
        <taxon>Colletotrichum acutatum species complex</taxon>
    </lineage>
</organism>